<name>A0A629KGB3_SALER</name>
<gene>
    <name evidence="1" type="ORF">GCB20_24805</name>
</gene>
<comment type="caution">
    <text evidence="1">The sequence shown here is derived from an EMBL/GenBank/DDBJ whole genome shotgun (WGS) entry which is preliminary data.</text>
</comment>
<dbReference type="EMBL" id="AAMCFY010000225">
    <property type="protein sequence ID" value="EDF8922127.1"/>
    <property type="molecule type" value="Genomic_DNA"/>
</dbReference>
<proteinExistence type="predicted"/>
<organism evidence="1">
    <name type="scientific">Salmonella enterica</name>
    <name type="common">Salmonella choleraesuis</name>
    <dbReference type="NCBI Taxonomy" id="28901"/>
    <lineage>
        <taxon>Bacteria</taxon>
        <taxon>Pseudomonadati</taxon>
        <taxon>Pseudomonadota</taxon>
        <taxon>Gammaproteobacteria</taxon>
        <taxon>Enterobacterales</taxon>
        <taxon>Enterobacteriaceae</taxon>
        <taxon>Salmonella</taxon>
    </lineage>
</organism>
<dbReference type="RefSeq" id="WP_240854811.1">
    <property type="nucleotide sequence ID" value="NZ_MXMT01000014.1"/>
</dbReference>
<reference evidence="1" key="1">
    <citation type="submission" date="2019-10" db="EMBL/GenBank/DDBJ databases">
        <authorList>
            <consortium name="PulseNet: The National Subtyping Network for Foodborne Disease Surveillance"/>
            <person name="Tarr C.L."/>
            <person name="Trees E."/>
            <person name="Katz L.S."/>
            <person name="Carleton-Romer H.A."/>
            <person name="Stroika S."/>
            <person name="Kucerova Z."/>
            <person name="Roache K.F."/>
            <person name="Sabol A.L."/>
            <person name="Besser J."/>
            <person name="Gerner-Smidt P."/>
        </authorList>
    </citation>
    <scope>NUCLEOTIDE SEQUENCE</scope>
    <source>
        <strain evidence="1">PNUSAS108628</strain>
    </source>
</reference>
<protein>
    <submittedName>
        <fullName evidence="1">Uncharacterized protein</fullName>
    </submittedName>
</protein>
<dbReference type="AlphaFoldDB" id="A0A629KGB3"/>
<accession>A0A629KGB3</accession>
<evidence type="ECO:0000313" key="1">
    <source>
        <dbReference type="EMBL" id="EDF8922127.1"/>
    </source>
</evidence>
<sequence length="141" mass="16575">MLARHYVGFIRKKTAVEKSYFQIDPKIQRLVACMNTCGMKTYASCQGHGFPVRKRLPYVAFMAPQPLAQCLARLAREDAESLFPQLYWGWEVTAHFNSQFRLCWRLAPENPRLYGYRYWRKTLDKDFQQLCLLISSASLTR</sequence>